<dbReference type="SUPFAM" id="SSF53254">
    <property type="entry name" value="Phosphoglycerate mutase-like"/>
    <property type="match status" value="1"/>
</dbReference>
<dbReference type="GO" id="GO:0016791">
    <property type="term" value="F:phosphatase activity"/>
    <property type="evidence" value="ECO:0007669"/>
    <property type="project" value="TreeGrafter"/>
</dbReference>
<accession>A0A6H9YK12</accession>
<dbReference type="PANTHER" id="PTHR48100">
    <property type="entry name" value="BROAD-SPECIFICITY PHOSPHATASE YOR283W-RELATED"/>
    <property type="match status" value="1"/>
</dbReference>
<name>A0A6H9YK12_9ACTN</name>
<dbReference type="EMBL" id="WBMT01000030">
    <property type="protein sequence ID" value="KAB2340382.1"/>
    <property type="molecule type" value="Genomic_DNA"/>
</dbReference>
<dbReference type="OrthoDB" id="9781415at2"/>
<dbReference type="GO" id="GO:0005737">
    <property type="term" value="C:cytoplasm"/>
    <property type="evidence" value="ECO:0007669"/>
    <property type="project" value="TreeGrafter"/>
</dbReference>
<dbReference type="InterPro" id="IPR013078">
    <property type="entry name" value="His_Pase_superF_clade-1"/>
</dbReference>
<comment type="caution">
    <text evidence="1">The sequence shown here is derived from an EMBL/GenBank/DDBJ whole genome shotgun (WGS) entry which is preliminary data.</text>
</comment>
<dbReference type="CDD" id="cd07067">
    <property type="entry name" value="HP_PGM_like"/>
    <property type="match status" value="1"/>
</dbReference>
<gene>
    <name evidence="1" type="ORF">F8566_45155</name>
</gene>
<dbReference type="RefSeq" id="WP_151569807.1">
    <property type="nucleotide sequence ID" value="NZ_WBMT01000030.1"/>
</dbReference>
<dbReference type="SMART" id="SM00855">
    <property type="entry name" value="PGAM"/>
    <property type="match status" value="1"/>
</dbReference>
<protein>
    <submittedName>
        <fullName evidence="1">Histidine phosphatase family protein</fullName>
    </submittedName>
</protein>
<reference evidence="1 2" key="1">
    <citation type="submission" date="2019-09" db="EMBL/GenBank/DDBJ databases">
        <title>Actinomadura physcomitrii sp. nov., a novel actinomycete isolated from moss [Physcomitrium sphaericum (Ludw) Fuernr].</title>
        <authorList>
            <person name="Zhuang X."/>
            <person name="Liu C."/>
        </authorList>
    </citation>
    <scope>NUCLEOTIDE SEQUENCE [LARGE SCALE GENOMIC DNA]</scope>
    <source>
        <strain evidence="1 2">HMC1</strain>
    </source>
</reference>
<organism evidence="1 2">
    <name type="scientific">Actinomadura rudentiformis</name>
    <dbReference type="NCBI Taxonomy" id="359158"/>
    <lineage>
        <taxon>Bacteria</taxon>
        <taxon>Bacillati</taxon>
        <taxon>Actinomycetota</taxon>
        <taxon>Actinomycetes</taxon>
        <taxon>Streptosporangiales</taxon>
        <taxon>Thermomonosporaceae</taxon>
        <taxon>Actinomadura</taxon>
    </lineage>
</organism>
<keyword evidence="2" id="KW-1185">Reference proteome</keyword>
<dbReference type="Gene3D" id="3.40.50.1240">
    <property type="entry name" value="Phosphoglycerate mutase-like"/>
    <property type="match status" value="1"/>
</dbReference>
<dbReference type="AlphaFoldDB" id="A0A6H9YK12"/>
<dbReference type="InterPro" id="IPR050275">
    <property type="entry name" value="PGM_Phosphatase"/>
</dbReference>
<dbReference type="Proteomes" id="UP000468735">
    <property type="component" value="Unassembled WGS sequence"/>
</dbReference>
<proteinExistence type="predicted"/>
<dbReference type="Pfam" id="PF00300">
    <property type="entry name" value="His_Phos_1"/>
    <property type="match status" value="1"/>
</dbReference>
<sequence length="212" mass="23218">MTELLLVRHALPEGGVMDPGLSQTGIAQAERLADWLAGERVDAVCTSPYQRARDTAAPVERRLGMTAGVLEDLREWDGETVRRLVYTPVEEFDPGDPRAVALAEGRFEDFVPELDLPAFRGRIRRVMNEIMDAHPGGRVVVVSHGGLINAYLAMVIDAPRVFWFHPGYTSVSRVRRVPAGRVVVESVNETAHLVADRRVPAAVPVPVPVPGS</sequence>
<dbReference type="PANTHER" id="PTHR48100:SF1">
    <property type="entry name" value="HISTIDINE PHOSPHATASE FAMILY PROTEIN-RELATED"/>
    <property type="match status" value="1"/>
</dbReference>
<evidence type="ECO:0000313" key="2">
    <source>
        <dbReference type="Proteomes" id="UP000468735"/>
    </source>
</evidence>
<evidence type="ECO:0000313" key="1">
    <source>
        <dbReference type="EMBL" id="KAB2340382.1"/>
    </source>
</evidence>
<dbReference type="InterPro" id="IPR029033">
    <property type="entry name" value="His_PPase_superfam"/>
</dbReference>